<keyword evidence="3" id="KW-1185">Reference proteome</keyword>
<dbReference type="AlphaFoldDB" id="A0ABD1XYT8"/>
<reference evidence="2 3" key="1">
    <citation type="submission" date="2024-09" db="EMBL/GenBank/DDBJ databases">
        <title>Chromosome-scale assembly of Riccia fluitans.</title>
        <authorList>
            <person name="Paukszto L."/>
            <person name="Sawicki J."/>
            <person name="Karawczyk K."/>
            <person name="Piernik-Szablinska J."/>
            <person name="Szczecinska M."/>
            <person name="Mazdziarz M."/>
        </authorList>
    </citation>
    <scope>NUCLEOTIDE SEQUENCE [LARGE SCALE GENOMIC DNA]</scope>
    <source>
        <strain evidence="2">Rf_01</strain>
        <tissue evidence="2">Aerial parts of the thallus</tissue>
    </source>
</reference>
<dbReference type="Proteomes" id="UP001605036">
    <property type="component" value="Unassembled WGS sequence"/>
</dbReference>
<evidence type="ECO:0000313" key="2">
    <source>
        <dbReference type="EMBL" id="KAL2614052.1"/>
    </source>
</evidence>
<evidence type="ECO:0000313" key="3">
    <source>
        <dbReference type="Proteomes" id="UP001605036"/>
    </source>
</evidence>
<gene>
    <name evidence="2" type="ORF">R1flu_025744</name>
</gene>
<evidence type="ECO:0000256" key="1">
    <source>
        <dbReference type="SAM" id="MobiDB-lite"/>
    </source>
</evidence>
<dbReference type="EMBL" id="JBHFFA010000007">
    <property type="protein sequence ID" value="KAL2614052.1"/>
    <property type="molecule type" value="Genomic_DNA"/>
</dbReference>
<name>A0ABD1XYT8_9MARC</name>
<protein>
    <submittedName>
        <fullName evidence="2">Uncharacterized protein</fullName>
    </submittedName>
</protein>
<proteinExistence type="predicted"/>
<sequence>MAHTSSVREDPAEIVNAWRYTSTPGESCPAANVDPQAPSCDLSNTPRRSWPPPQSRSDVAAGKYCLPRPIED</sequence>
<organism evidence="2 3">
    <name type="scientific">Riccia fluitans</name>
    <dbReference type="NCBI Taxonomy" id="41844"/>
    <lineage>
        <taxon>Eukaryota</taxon>
        <taxon>Viridiplantae</taxon>
        <taxon>Streptophyta</taxon>
        <taxon>Embryophyta</taxon>
        <taxon>Marchantiophyta</taxon>
        <taxon>Marchantiopsida</taxon>
        <taxon>Marchantiidae</taxon>
        <taxon>Marchantiales</taxon>
        <taxon>Ricciaceae</taxon>
        <taxon>Riccia</taxon>
    </lineage>
</organism>
<comment type="caution">
    <text evidence="2">The sequence shown here is derived from an EMBL/GenBank/DDBJ whole genome shotgun (WGS) entry which is preliminary data.</text>
</comment>
<accession>A0ABD1XYT8</accession>
<feature type="region of interest" description="Disordered" evidence="1">
    <location>
        <begin position="23"/>
        <end position="72"/>
    </location>
</feature>